<evidence type="ECO:0000313" key="5">
    <source>
        <dbReference type="EMBL" id="QGU03244.1"/>
    </source>
</evidence>
<feature type="domain" description="Rhodanese" evidence="4">
    <location>
        <begin position="286"/>
        <end position="373"/>
    </location>
</feature>
<evidence type="ECO:0000313" key="6">
    <source>
        <dbReference type="Proteomes" id="UP000427071"/>
    </source>
</evidence>
<dbReference type="InterPro" id="IPR035985">
    <property type="entry name" value="Ubiquitin-activating_enz"/>
</dbReference>
<dbReference type="SMART" id="SM00450">
    <property type="entry name" value="RHOD"/>
    <property type="match status" value="1"/>
</dbReference>
<dbReference type="Proteomes" id="UP000427071">
    <property type="component" value="Chromosome"/>
</dbReference>
<dbReference type="EMBL" id="CP046452">
    <property type="protein sequence ID" value="QGU03244.1"/>
    <property type="molecule type" value="Genomic_DNA"/>
</dbReference>
<dbReference type="InterPro" id="IPR045886">
    <property type="entry name" value="ThiF/MoeB/HesA"/>
</dbReference>
<evidence type="ECO:0000256" key="1">
    <source>
        <dbReference type="ARBA" id="ARBA00022679"/>
    </source>
</evidence>
<dbReference type="PROSITE" id="PS50206">
    <property type="entry name" value="RHODANESE_3"/>
    <property type="match status" value="1"/>
</dbReference>
<dbReference type="RefSeq" id="WP_231580474.1">
    <property type="nucleotide sequence ID" value="NZ_CP046452.1"/>
</dbReference>
<evidence type="ECO:0000256" key="2">
    <source>
        <dbReference type="ARBA" id="ARBA00022741"/>
    </source>
</evidence>
<dbReference type="CDD" id="cd00158">
    <property type="entry name" value="RHOD"/>
    <property type="match status" value="1"/>
</dbReference>
<gene>
    <name evidence="5" type="primary">moeZ2</name>
    <name evidence="5" type="ORF">CKALI_12030</name>
</gene>
<dbReference type="Pfam" id="PF00899">
    <property type="entry name" value="ThiF"/>
    <property type="match status" value="1"/>
</dbReference>
<dbReference type="GO" id="GO:0016779">
    <property type="term" value="F:nucleotidyltransferase activity"/>
    <property type="evidence" value="ECO:0007669"/>
    <property type="project" value="UniProtKB-KW"/>
</dbReference>
<keyword evidence="3" id="KW-0067">ATP-binding</keyword>
<dbReference type="SUPFAM" id="SSF69572">
    <property type="entry name" value="Activating enzymes of the ubiquitin-like proteins"/>
    <property type="match status" value="1"/>
</dbReference>
<evidence type="ECO:0000256" key="3">
    <source>
        <dbReference type="ARBA" id="ARBA00022840"/>
    </source>
</evidence>
<proteinExistence type="predicted"/>
<dbReference type="FunFam" id="3.40.50.720:FF:000033">
    <property type="entry name" value="Adenylyltransferase and sulfurtransferase MOCS3"/>
    <property type="match status" value="1"/>
</dbReference>
<dbReference type="GO" id="GO:0008146">
    <property type="term" value="F:sulfotransferase activity"/>
    <property type="evidence" value="ECO:0007669"/>
    <property type="project" value="TreeGrafter"/>
</dbReference>
<name>A0A6B8VPA8_9CORY</name>
<reference evidence="6" key="1">
    <citation type="submission" date="2019-11" db="EMBL/GenBank/DDBJ databases">
        <title>Complete genome sequence of Corynebacterium kalinowskii 1959, a novel Corynebacterium species isolated from soil of a small paddock in Vilsendorf, Germany.</title>
        <authorList>
            <person name="Schaffert L."/>
            <person name="Ruwe M."/>
            <person name="Milse J."/>
            <person name="Hanuschka K."/>
            <person name="Ortseifen V."/>
            <person name="Droste J."/>
            <person name="Brandt D."/>
            <person name="Schlueter L."/>
            <person name="Kutter Y."/>
            <person name="Vinke S."/>
            <person name="Viehoefer P."/>
            <person name="Jacob L."/>
            <person name="Luebke N.-C."/>
            <person name="Schulte-Berndt E."/>
            <person name="Hain C."/>
            <person name="Linder M."/>
            <person name="Schmidt P."/>
            <person name="Wollenschlaeger L."/>
            <person name="Luttermann T."/>
            <person name="Thieme E."/>
            <person name="Hassa J."/>
            <person name="Haak M."/>
            <person name="Wittchen M."/>
            <person name="Mentz A."/>
            <person name="Persicke M."/>
            <person name="Busche T."/>
            <person name="Ruckert C."/>
        </authorList>
    </citation>
    <scope>NUCLEOTIDE SEQUENCE [LARGE SCALE GENOMIC DNA]</scope>
    <source>
        <strain evidence="6">1959</strain>
    </source>
</reference>
<dbReference type="InterPro" id="IPR001763">
    <property type="entry name" value="Rhodanese-like_dom"/>
</dbReference>
<dbReference type="PANTHER" id="PTHR10953">
    <property type="entry name" value="UBIQUITIN-ACTIVATING ENZYME E1"/>
    <property type="match status" value="1"/>
</dbReference>
<dbReference type="InterPro" id="IPR036873">
    <property type="entry name" value="Rhodanese-like_dom_sf"/>
</dbReference>
<organism evidence="5 6">
    <name type="scientific">Corynebacterium kalinowskii</name>
    <dbReference type="NCBI Taxonomy" id="2675216"/>
    <lineage>
        <taxon>Bacteria</taxon>
        <taxon>Bacillati</taxon>
        <taxon>Actinomycetota</taxon>
        <taxon>Actinomycetes</taxon>
        <taxon>Mycobacteriales</taxon>
        <taxon>Corynebacteriaceae</taxon>
        <taxon>Corynebacterium</taxon>
    </lineage>
</organism>
<dbReference type="KEGG" id="ckw:CKALI_12030"/>
<dbReference type="SUPFAM" id="SSF52821">
    <property type="entry name" value="Rhodanese/Cell cycle control phosphatase"/>
    <property type="match status" value="1"/>
</dbReference>
<dbReference type="CDD" id="cd00757">
    <property type="entry name" value="ThiF_MoeB_HesA_family"/>
    <property type="match status" value="1"/>
</dbReference>
<accession>A0A6B8VPA8</accession>
<dbReference type="AlphaFoldDB" id="A0A6B8VPA8"/>
<keyword evidence="6" id="KW-1185">Reference proteome</keyword>
<dbReference type="InterPro" id="IPR000594">
    <property type="entry name" value="ThiF_NAD_FAD-bd"/>
</dbReference>
<dbReference type="Gene3D" id="3.40.250.10">
    <property type="entry name" value="Rhodanese-like domain"/>
    <property type="match status" value="1"/>
</dbReference>
<keyword evidence="2" id="KW-0547">Nucleotide-binding</keyword>
<dbReference type="Pfam" id="PF00581">
    <property type="entry name" value="Rhodanese"/>
    <property type="match status" value="1"/>
</dbReference>
<sequence>MDKQTDGFTPQRMVSITKSDTLSPEERLRYARHLTLPGVGEQGQLKLKDAKVLVIGAGGLGSPILNYLAAGGVGHITVIDDDVVEESNLQRQTIHRMSDIGRPKVDSAVDAVERLNPFVQATGIKDRLTPDNAIELFTAHDLVIDGTDNFATRYLSNDAAELTRTPLVWGTIMQFEGQVSVFDPNQGPMLRDLFPDIPPADAVPSCAVGGVFGALAGQIGSMLAIEAIKLITGVGVPAFGKLVLVDALTTSQRTLTFTKDPDREPVTSLSHMAEVCADAIPVPTTVEPQGAIIDVRTPEETAEGIIPGAIEIPLARIEEEGWAALAPYVQDTTTIYCRSGVRSEQAIKLVREHTDAELLNLQGGYVAWSARHA</sequence>
<dbReference type="GO" id="GO:0008641">
    <property type="term" value="F:ubiquitin-like modifier activating enzyme activity"/>
    <property type="evidence" value="ECO:0007669"/>
    <property type="project" value="InterPro"/>
</dbReference>
<evidence type="ECO:0000259" key="4">
    <source>
        <dbReference type="PROSITE" id="PS50206"/>
    </source>
</evidence>
<dbReference type="GO" id="GO:0005829">
    <property type="term" value="C:cytosol"/>
    <property type="evidence" value="ECO:0007669"/>
    <property type="project" value="TreeGrafter"/>
</dbReference>
<dbReference type="NCBIfam" id="NF004281">
    <property type="entry name" value="PRK05690.1"/>
    <property type="match status" value="1"/>
</dbReference>
<dbReference type="GO" id="GO:0005524">
    <property type="term" value="F:ATP binding"/>
    <property type="evidence" value="ECO:0007669"/>
    <property type="project" value="UniProtKB-KW"/>
</dbReference>
<dbReference type="GO" id="GO:0004792">
    <property type="term" value="F:thiosulfate-cyanide sulfurtransferase activity"/>
    <property type="evidence" value="ECO:0007669"/>
    <property type="project" value="TreeGrafter"/>
</dbReference>
<protein>
    <submittedName>
        <fullName evidence="5">Adenylyltransferase/sulfurtransferase MoeZ</fullName>
    </submittedName>
</protein>
<dbReference type="PANTHER" id="PTHR10953:SF102">
    <property type="entry name" value="ADENYLYLTRANSFERASE AND SULFURTRANSFERASE MOCS3"/>
    <property type="match status" value="1"/>
</dbReference>
<dbReference type="Gene3D" id="3.40.50.720">
    <property type="entry name" value="NAD(P)-binding Rossmann-like Domain"/>
    <property type="match status" value="1"/>
</dbReference>
<keyword evidence="5" id="KW-0548">Nucleotidyltransferase</keyword>
<keyword evidence="1" id="KW-0808">Transferase</keyword>